<dbReference type="GO" id="GO:0000160">
    <property type="term" value="P:phosphorelay signal transduction system"/>
    <property type="evidence" value="ECO:0007669"/>
    <property type="project" value="InterPro"/>
</dbReference>
<dbReference type="InterPro" id="IPR050595">
    <property type="entry name" value="Bact_response_regulator"/>
</dbReference>
<feature type="non-terminal residue" evidence="3">
    <location>
        <position position="116"/>
    </location>
</feature>
<evidence type="ECO:0000256" key="1">
    <source>
        <dbReference type="ARBA" id="ARBA00022553"/>
    </source>
</evidence>
<feature type="domain" description="Response regulatory" evidence="2">
    <location>
        <begin position="7"/>
        <end position="116"/>
    </location>
</feature>
<dbReference type="SUPFAM" id="SSF52172">
    <property type="entry name" value="CheY-like"/>
    <property type="match status" value="1"/>
</dbReference>
<dbReference type="EMBL" id="BARU01038791">
    <property type="protein sequence ID" value="GAH88147.1"/>
    <property type="molecule type" value="Genomic_DNA"/>
</dbReference>
<keyword evidence="1" id="KW-0597">Phosphoprotein</keyword>
<reference evidence="3" key="1">
    <citation type="journal article" date="2014" name="Front. Microbiol.">
        <title>High frequency of phylogenetically diverse reductive dehalogenase-homologous genes in deep subseafloor sedimentary metagenomes.</title>
        <authorList>
            <person name="Kawai M."/>
            <person name="Futagami T."/>
            <person name="Toyoda A."/>
            <person name="Takaki Y."/>
            <person name="Nishi S."/>
            <person name="Hori S."/>
            <person name="Arai W."/>
            <person name="Tsubouchi T."/>
            <person name="Morono Y."/>
            <person name="Uchiyama I."/>
            <person name="Ito T."/>
            <person name="Fujiyama A."/>
            <person name="Inagaki F."/>
            <person name="Takami H."/>
        </authorList>
    </citation>
    <scope>NUCLEOTIDE SEQUENCE</scope>
    <source>
        <strain evidence="3">Expedition CK06-06</strain>
    </source>
</reference>
<dbReference type="InterPro" id="IPR001789">
    <property type="entry name" value="Sig_transdc_resp-reg_receiver"/>
</dbReference>
<dbReference type="SMART" id="SM00448">
    <property type="entry name" value="REC"/>
    <property type="match status" value="1"/>
</dbReference>
<proteinExistence type="predicted"/>
<dbReference type="Pfam" id="PF00072">
    <property type="entry name" value="Response_reg"/>
    <property type="match status" value="1"/>
</dbReference>
<accession>X1J2E4</accession>
<gene>
    <name evidence="3" type="ORF">S03H2_60226</name>
</gene>
<sequence>MTVPPAKVLIVDDEPHVCRLIESILSRSRCHCTSVHSGREAKQHLLDGDYDVAILDIFLPDVSGMDLLHFISSQGLPTQAICITGVPSGQFGQRVLSDGAFEFLEKPFDISRLTES</sequence>
<evidence type="ECO:0000313" key="3">
    <source>
        <dbReference type="EMBL" id="GAH88147.1"/>
    </source>
</evidence>
<comment type="caution">
    <text evidence="3">The sequence shown here is derived from an EMBL/GenBank/DDBJ whole genome shotgun (WGS) entry which is preliminary data.</text>
</comment>
<name>X1J2E4_9ZZZZ</name>
<evidence type="ECO:0000259" key="2">
    <source>
        <dbReference type="PROSITE" id="PS50110"/>
    </source>
</evidence>
<dbReference type="PANTHER" id="PTHR44591:SF3">
    <property type="entry name" value="RESPONSE REGULATORY DOMAIN-CONTAINING PROTEIN"/>
    <property type="match status" value="1"/>
</dbReference>
<dbReference type="InterPro" id="IPR011006">
    <property type="entry name" value="CheY-like_superfamily"/>
</dbReference>
<dbReference type="PANTHER" id="PTHR44591">
    <property type="entry name" value="STRESS RESPONSE REGULATOR PROTEIN 1"/>
    <property type="match status" value="1"/>
</dbReference>
<protein>
    <recommendedName>
        <fullName evidence="2">Response regulatory domain-containing protein</fullName>
    </recommendedName>
</protein>
<organism evidence="3">
    <name type="scientific">marine sediment metagenome</name>
    <dbReference type="NCBI Taxonomy" id="412755"/>
    <lineage>
        <taxon>unclassified sequences</taxon>
        <taxon>metagenomes</taxon>
        <taxon>ecological metagenomes</taxon>
    </lineage>
</organism>
<dbReference type="AlphaFoldDB" id="X1J2E4"/>
<dbReference type="PROSITE" id="PS50110">
    <property type="entry name" value="RESPONSE_REGULATORY"/>
    <property type="match status" value="1"/>
</dbReference>
<dbReference type="Gene3D" id="3.40.50.2300">
    <property type="match status" value="1"/>
</dbReference>